<dbReference type="PANTHER" id="PTHR23208:SF36">
    <property type="entry name" value="LYSOZYME-RELATED"/>
    <property type="match status" value="1"/>
</dbReference>
<dbReference type="OrthoDB" id="25039at2759"/>
<dbReference type="Gene3D" id="3.20.20.80">
    <property type="entry name" value="Glycosidases"/>
    <property type="match status" value="1"/>
</dbReference>
<proteinExistence type="predicted"/>
<dbReference type="GO" id="GO:0045087">
    <property type="term" value="P:innate immune response"/>
    <property type="evidence" value="ECO:0007669"/>
    <property type="project" value="TreeGrafter"/>
</dbReference>
<dbReference type="InterPro" id="IPR017853">
    <property type="entry name" value="GH"/>
</dbReference>
<dbReference type="Proteomes" id="UP000230423">
    <property type="component" value="Unassembled WGS sequence"/>
</dbReference>
<dbReference type="SUPFAM" id="SSF51445">
    <property type="entry name" value="(Trans)glycosidases"/>
    <property type="match status" value="1"/>
</dbReference>
<organism evidence="1 2">
    <name type="scientific">Teladorsagia circumcincta</name>
    <name type="common">Brown stomach worm</name>
    <name type="synonym">Ostertagia circumcincta</name>
    <dbReference type="NCBI Taxonomy" id="45464"/>
    <lineage>
        <taxon>Eukaryota</taxon>
        <taxon>Metazoa</taxon>
        <taxon>Ecdysozoa</taxon>
        <taxon>Nematoda</taxon>
        <taxon>Chromadorea</taxon>
        <taxon>Rhabditida</taxon>
        <taxon>Rhabditina</taxon>
        <taxon>Rhabditomorpha</taxon>
        <taxon>Strongyloidea</taxon>
        <taxon>Trichostrongylidae</taxon>
        <taxon>Teladorsagia</taxon>
    </lineage>
</organism>
<evidence type="ECO:0000313" key="1">
    <source>
        <dbReference type="EMBL" id="PIO70361.1"/>
    </source>
</evidence>
<keyword evidence="2" id="KW-1185">Reference proteome</keyword>
<accession>A0A2G9UJD6</accession>
<protein>
    <submittedName>
        <fullName evidence="1">Uncharacterized protein</fullName>
    </submittedName>
</protein>
<dbReference type="GO" id="GO:0007165">
    <property type="term" value="P:signal transduction"/>
    <property type="evidence" value="ECO:0007669"/>
    <property type="project" value="TreeGrafter"/>
</dbReference>
<sequence length="171" mass="19465">NNRYAYAYAVDFSMPASAQVFNCLKASGYRTVFLRVYDPRGKGQFDAVSVSNIRQAFSARFGVEVYMTPQIRSTKNGTTQFAEIMYGLNSAGVKLNKVWIQVTSPVNWDPYPQNNVYFLNQIIAAAQFVNFSCLGGKSDFIELFLDMRESRIERFLKAFCVTIFFIGYLLT</sequence>
<dbReference type="AlphaFoldDB" id="A0A2G9UJD6"/>
<evidence type="ECO:0000313" key="2">
    <source>
        <dbReference type="Proteomes" id="UP000230423"/>
    </source>
</evidence>
<feature type="non-terminal residue" evidence="1">
    <location>
        <position position="1"/>
    </location>
</feature>
<dbReference type="PANTHER" id="PTHR23208">
    <property type="entry name" value="LYSOZYME PROTEIN"/>
    <property type="match status" value="1"/>
</dbReference>
<gene>
    <name evidence="1" type="ORF">TELCIR_07791</name>
</gene>
<reference evidence="1 2" key="1">
    <citation type="submission" date="2015-09" db="EMBL/GenBank/DDBJ databases">
        <title>Draft genome of the parasitic nematode Teladorsagia circumcincta isolate WARC Sus (inbred).</title>
        <authorList>
            <person name="Mitreva M."/>
        </authorList>
    </citation>
    <scope>NUCLEOTIDE SEQUENCE [LARGE SCALE GENOMIC DNA]</scope>
    <source>
        <strain evidence="1 2">S</strain>
    </source>
</reference>
<dbReference type="EMBL" id="KZ346299">
    <property type="protein sequence ID" value="PIO70361.1"/>
    <property type="molecule type" value="Genomic_DNA"/>
</dbReference>
<dbReference type="InterPro" id="IPR051595">
    <property type="entry name" value="GH25_Enzymes"/>
</dbReference>
<name>A0A2G9UJD6_TELCI</name>